<sequence>MENINGLAKILESKHLYITNVALSTPSLYNEPVKLTLTQHFLILSSESGEFKLLVRNVDYSKLLDTHNDRRYFTTTVPGFILVIYTKDYLIYELLFQCIDQANVVQENLEYFSRIELIELSYPFRQCEENNHSDVDPFCSLRAAFDHDFINSGEWRLSQANRDFSICHSYPQEVLVPVQISDQVVSNSASFRRGGRFPLPVFYHKSKKSVLLLSAENHFQSAAVAGAATRNRSDDDEKLFSHFLQKESRGLFFDIRPDLKRANSLAGFEANIGYSAWKRQERPLESLLVIATTFNEFIECCLASTRQHSSLRSPDNGPDALETTPTHSKILQIAAQSVTNLEDLIMSTPALNCVTPAMLTHSQFETVGLRRFSPWLSIIKSFLGTAVSIAAALETEGQRVCLLDAEARDQALVVCSLVEVMLSPSARTLDGFLFLLERNWLQLGHPFYERSACGPIAQMRRLSSLQTLPTTVREAPVFVLFLDCVWQLMCQYPMAFQFSDYLLLLLAKHSNASEFGTFLGNSPQERLQKRVISDTGCLWKALLSPEKRKTLLNPQYVIPIEEHICWPILNAQALNVWQELYLAQLHPRPWERFHLPRVIAQKTEMRFLQLQLESNVLKRLVSMIKLFQTFSNLQLLIEEAQQKGLLPLDQQLAPPKSSPQIPDFIAY</sequence>
<dbReference type="InterPro" id="IPR030564">
    <property type="entry name" value="Myotubularin"/>
</dbReference>
<dbReference type="SUPFAM" id="SSF52799">
    <property type="entry name" value="(Phosphotyrosine protein) phosphatases II"/>
    <property type="match status" value="1"/>
</dbReference>
<evidence type="ECO:0000313" key="3">
    <source>
        <dbReference type="EMBL" id="KAL3310115.1"/>
    </source>
</evidence>
<feature type="domain" description="Myotubularin phosphatase" evidence="2">
    <location>
        <begin position="135"/>
        <end position="581"/>
    </location>
</feature>
<dbReference type="PANTHER" id="PTHR10807:SF73">
    <property type="entry name" value="LD06050P"/>
    <property type="match status" value="1"/>
</dbReference>
<dbReference type="AlphaFoldDB" id="A0ABD2PRL7"/>
<dbReference type="Pfam" id="PF06602">
    <property type="entry name" value="Myotub-related"/>
    <property type="match status" value="1"/>
</dbReference>
<reference evidence="3 4" key="1">
    <citation type="submission" date="2024-11" db="EMBL/GenBank/DDBJ databases">
        <title>Adaptive evolution of stress response genes in parasites aligns with host niche diversity.</title>
        <authorList>
            <person name="Hahn C."/>
            <person name="Resl P."/>
        </authorList>
    </citation>
    <scope>NUCLEOTIDE SEQUENCE [LARGE SCALE GENOMIC DNA]</scope>
    <source>
        <strain evidence="3">EGGRZ-B1_66</strain>
        <tissue evidence="3">Body</tissue>
    </source>
</reference>
<evidence type="ECO:0000313" key="4">
    <source>
        <dbReference type="Proteomes" id="UP001626550"/>
    </source>
</evidence>
<dbReference type="InterPro" id="IPR010569">
    <property type="entry name" value="Myotubularin-like_Pase_dom"/>
</dbReference>
<evidence type="ECO:0000259" key="2">
    <source>
        <dbReference type="PROSITE" id="PS51339"/>
    </source>
</evidence>
<keyword evidence="4" id="KW-1185">Reference proteome</keyword>
<accession>A0ABD2PRL7</accession>
<evidence type="ECO:0000256" key="1">
    <source>
        <dbReference type="ARBA" id="ARBA00007471"/>
    </source>
</evidence>
<protein>
    <submittedName>
        <fullName evidence="3">Myotubularin- protein 9</fullName>
    </submittedName>
</protein>
<gene>
    <name evidence="3" type="primary">MTMR9</name>
    <name evidence="3" type="ORF">Ciccas_011325</name>
</gene>
<dbReference type="PANTHER" id="PTHR10807">
    <property type="entry name" value="MYOTUBULARIN-RELATED"/>
    <property type="match status" value="1"/>
</dbReference>
<dbReference type="PROSITE" id="PS51339">
    <property type="entry name" value="PPASE_MYOTUBULARIN"/>
    <property type="match status" value="1"/>
</dbReference>
<name>A0ABD2PRL7_9PLAT</name>
<proteinExistence type="inferred from homology"/>
<organism evidence="3 4">
    <name type="scientific">Cichlidogyrus casuarinus</name>
    <dbReference type="NCBI Taxonomy" id="1844966"/>
    <lineage>
        <taxon>Eukaryota</taxon>
        <taxon>Metazoa</taxon>
        <taxon>Spiralia</taxon>
        <taxon>Lophotrochozoa</taxon>
        <taxon>Platyhelminthes</taxon>
        <taxon>Monogenea</taxon>
        <taxon>Monopisthocotylea</taxon>
        <taxon>Dactylogyridea</taxon>
        <taxon>Ancyrocephalidae</taxon>
        <taxon>Cichlidogyrus</taxon>
    </lineage>
</organism>
<dbReference type="Proteomes" id="UP001626550">
    <property type="component" value="Unassembled WGS sequence"/>
</dbReference>
<comment type="similarity">
    <text evidence="1">Belongs to the protein-tyrosine phosphatase family. Non-receptor class myotubularin subfamily.</text>
</comment>
<comment type="caution">
    <text evidence="3">The sequence shown here is derived from an EMBL/GenBank/DDBJ whole genome shotgun (WGS) entry which is preliminary data.</text>
</comment>
<dbReference type="EMBL" id="JBJKFK010003231">
    <property type="protein sequence ID" value="KAL3310115.1"/>
    <property type="molecule type" value="Genomic_DNA"/>
</dbReference>
<dbReference type="InterPro" id="IPR029021">
    <property type="entry name" value="Prot-tyrosine_phosphatase-like"/>
</dbReference>